<dbReference type="HOGENOM" id="CLU_030805_9_3_0"/>
<evidence type="ECO:0000256" key="1">
    <source>
        <dbReference type="HAMAP-Rule" id="MF_00226"/>
    </source>
</evidence>
<dbReference type="Pfam" id="PF00994">
    <property type="entry name" value="MoCF_biosynth"/>
    <property type="match status" value="1"/>
</dbReference>
<dbReference type="SUPFAM" id="SSF53218">
    <property type="entry name" value="Molybdenum cofactor biosynthesis proteins"/>
    <property type="match status" value="1"/>
</dbReference>
<dbReference type="CDD" id="cd00885">
    <property type="entry name" value="cinA"/>
    <property type="match status" value="1"/>
</dbReference>
<dbReference type="InterPro" id="IPR001453">
    <property type="entry name" value="MoaB/Mog_dom"/>
</dbReference>
<name>G8NX22_GRAMM</name>
<dbReference type="InterPro" id="IPR008136">
    <property type="entry name" value="CinA_C"/>
</dbReference>
<evidence type="ECO:0000259" key="2">
    <source>
        <dbReference type="SMART" id="SM00852"/>
    </source>
</evidence>
<dbReference type="AlphaFoldDB" id="G8NX22"/>
<dbReference type="Gene3D" id="3.40.980.10">
    <property type="entry name" value="MoaB/Mog-like domain"/>
    <property type="match status" value="1"/>
</dbReference>
<evidence type="ECO:0000313" key="4">
    <source>
        <dbReference type="Proteomes" id="UP000007113"/>
    </source>
</evidence>
<dbReference type="eggNOG" id="COG1546">
    <property type="taxonomic scope" value="Bacteria"/>
</dbReference>
<dbReference type="InterPro" id="IPR041424">
    <property type="entry name" value="CinA_KH"/>
</dbReference>
<dbReference type="InterPro" id="IPR036425">
    <property type="entry name" value="MoaB/Mog-like_dom_sf"/>
</dbReference>
<sequence>MTVFPQKNGHARPLQFPSNRRLALASNKPPMIAEIIAVGSEMLTPHRQDTNSLYLTQGLNDLGVSVAFKTIVGDNRQHLVDAIRIALRRADIVLLSGGLGPTEDDLTRECAAEALGLELHREPSVLVELQRRFIARRMAMPPNNQRQADVLDGAELLTNKNGSAPGQWLDLSFEGHRKIVILLPGPPKELMPLFDDECVPRLALSLPRRSLAKRLLRMALIPESQVDARTAPIYQQFSDVETTILAGSGEIQLHFLCSKPTMEEAQARVDAVAELVEQEMGDDIFSSHGESLEEVVLLMLGLRGLTLSAAESCTGGLFAERLTRIPNSSRNFAGGVVVYTNAMKTVFADVPAELIAEKGAVSEEVARALAEGIRRRTGSSLGLSITGIAGPPITTGPDAGKPAGLVYIGLADQDDTQVKRLEIAGDRDRVRLWASEHALEMLRRSFQ</sequence>
<dbReference type="STRING" id="682795.AciX8_1206"/>
<comment type="similarity">
    <text evidence="1">Belongs to the CinA family.</text>
</comment>
<dbReference type="InterPro" id="IPR036653">
    <property type="entry name" value="CinA-like_C"/>
</dbReference>
<dbReference type="PANTHER" id="PTHR13939">
    <property type="entry name" value="NICOTINAMIDE-NUCLEOTIDE AMIDOHYDROLASE PNCC"/>
    <property type="match status" value="1"/>
</dbReference>
<reference evidence="3 4" key="1">
    <citation type="submission" date="2011-11" db="EMBL/GenBank/DDBJ databases">
        <title>Complete sequence of Granulicella mallensis MP5ACTX8.</title>
        <authorList>
            <consortium name="US DOE Joint Genome Institute"/>
            <person name="Lucas S."/>
            <person name="Copeland A."/>
            <person name="Lapidus A."/>
            <person name="Cheng J.-F."/>
            <person name="Goodwin L."/>
            <person name="Pitluck S."/>
            <person name="Peters L."/>
            <person name="Lu M."/>
            <person name="Detter J.C."/>
            <person name="Han C."/>
            <person name="Tapia R."/>
            <person name="Land M."/>
            <person name="Hauser L."/>
            <person name="Kyrpides N."/>
            <person name="Ivanova N."/>
            <person name="Mikhailova N."/>
            <person name="Pagani I."/>
            <person name="Rawat S."/>
            <person name="Mannisto M."/>
            <person name="Haggblom M."/>
            <person name="Woyke T."/>
        </authorList>
    </citation>
    <scope>NUCLEOTIDE SEQUENCE [LARGE SCALE GENOMIC DNA]</scope>
    <source>
        <strain evidence="4">ATCC BAA-1857 / DSM 23137 / MP5ACTX8</strain>
    </source>
</reference>
<dbReference type="Pfam" id="PF18146">
    <property type="entry name" value="CinA_KH"/>
    <property type="match status" value="1"/>
</dbReference>
<protein>
    <recommendedName>
        <fullName evidence="1">CinA-like protein</fullName>
    </recommendedName>
</protein>
<dbReference type="Gene3D" id="3.90.950.20">
    <property type="entry name" value="CinA-like"/>
    <property type="match status" value="1"/>
</dbReference>
<dbReference type="InterPro" id="IPR008135">
    <property type="entry name" value="Competence-induced_CinA"/>
</dbReference>
<feature type="domain" description="MoaB/Mog" evidence="2">
    <location>
        <begin position="34"/>
        <end position="205"/>
    </location>
</feature>
<dbReference type="eggNOG" id="COG1058">
    <property type="taxonomic scope" value="Bacteria"/>
</dbReference>
<dbReference type="PIRSF" id="PIRSF006728">
    <property type="entry name" value="CinA"/>
    <property type="match status" value="1"/>
</dbReference>
<dbReference type="SMART" id="SM00852">
    <property type="entry name" value="MoCF_biosynth"/>
    <property type="match status" value="1"/>
</dbReference>
<dbReference type="InterPro" id="IPR050101">
    <property type="entry name" value="CinA"/>
</dbReference>
<dbReference type="EMBL" id="CP003130">
    <property type="protein sequence ID" value="AEU35550.1"/>
    <property type="molecule type" value="Genomic_DNA"/>
</dbReference>
<accession>G8NX22</accession>
<dbReference type="KEGG" id="gma:AciX8_1206"/>
<dbReference type="NCBIfam" id="NF001813">
    <property type="entry name" value="PRK00549.1"/>
    <property type="match status" value="1"/>
</dbReference>
<dbReference type="PANTHER" id="PTHR13939:SF0">
    <property type="entry name" value="NMN AMIDOHYDROLASE-LIKE PROTEIN YFAY"/>
    <property type="match status" value="1"/>
</dbReference>
<dbReference type="Pfam" id="PF02464">
    <property type="entry name" value="CinA"/>
    <property type="match status" value="1"/>
</dbReference>
<gene>
    <name evidence="3" type="ordered locus">AciX8_1206</name>
</gene>
<dbReference type="HAMAP" id="MF_00226_B">
    <property type="entry name" value="CinA_B"/>
    <property type="match status" value="1"/>
</dbReference>
<keyword evidence="4" id="KW-1185">Reference proteome</keyword>
<proteinExistence type="inferred from homology"/>
<organism evidence="3 4">
    <name type="scientific">Granulicella mallensis (strain ATCC BAA-1857 / DSM 23137 / MP5ACTX8)</name>
    <dbReference type="NCBI Taxonomy" id="682795"/>
    <lineage>
        <taxon>Bacteria</taxon>
        <taxon>Pseudomonadati</taxon>
        <taxon>Acidobacteriota</taxon>
        <taxon>Terriglobia</taxon>
        <taxon>Terriglobales</taxon>
        <taxon>Acidobacteriaceae</taxon>
        <taxon>Granulicella</taxon>
    </lineage>
</organism>
<dbReference type="SUPFAM" id="SSF142433">
    <property type="entry name" value="CinA-like"/>
    <property type="match status" value="1"/>
</dbReference>
<dbReference type="NCBIfam" id="TIGR00200">
    <property type="entry name" value="cinA_nterm"/>
    <property type="match status" value="1"/>
</dbReference>
<dbReference type="Proteomes" id="UP000007113">
    <property type="component" value="Chromosome"/>
</dbReference>
<evidence type="ECO:0000313" key="3">
    <source>
        <dbReference type="EMBL" id="AEU35550.1"/>
    </source>
</evidence>
<dbReference type="NCBIfam" id="TIGR00199">
    <property type="entry name" value="PncC_domain"/>
    <property type="match status" value="1"/>
</dbReference>